<sequence>MTRLHNRNNIPAEGAASQRHCPVPRYSGRAVLFLWVVLLFPVLPQAVRAEVIIQAVGDIMLGGRWERAVAADGYFHPFEKITGELRAGDLTLANLEMPLTRRGNEFTGKKFRFRARPEAAFALKKAGINVVTLANNHIMDYGVAGLADTLAALQRAGIDHVGAGGDLATACMPLITEIRGTRVAILGYSLTLPQEFWAGRNRLGTAPLLERATKAHIGAARRLADIVIVTVHWGEEGSSRLRPYQPRLARMMIDAGADAVIGHHPHILQGVERYKRGIIFYSLGNFAFAHKSKIADRTLLVRLRFNGDQRSAELVPVNIRHADVGFQPTVLEGTLAEELLDRLRRLPPANLAIRKNGERWTIDF</sequence>
<dbReference type="PANTHER" id="PTHR33393:SF13">
    <property type="entry name" value="PGA BIOSYNTHESIS PROTEIN CAPA"/>
    <property type="match status" value="1"/>
</dbReference>
<evidence type="ECO:0000256" key="1">
    <source>
        <dbReference type="ARBA" id="ARBA00005662"/>
    </source>
</evidence>
<evidence type="ECO:0000313" key="5">
    <source>
        <dbReference type="Proteomes" id="UP001295463"/>
    </source>
</evidence>
<name>A0ABN8HFT7_9BACT</name>
<dbReference type="PANTHER" id="PTHR33393">
    <property type="entry name" value="POLYGLUTAMINE SYNTHESIS ACCESSORY PROTEIN RV0574C-RELATED"/>
    <property type="match status" value="1"/>
</dbReference>
<reference evidence="4 5" key="1">
    <citation type="submission" date="2022-03" db="EMBL/GenBank/DDBJ databases">
        <authorList>
            <person name="Koch H."/>
        </authorList>
    </citation>
    <scope>NUCLEOTIDE SEQUENCE [LARGE SCALE GENOMIC DNA]</scope>
    <source>
        <strain evidence="4 5">G1</strain>
    </source>
</reference>
<dbReference type="CDD" id="cd07381">
    <property type="entry name" value="MPP_CapA"/>
    <property type="match status" value="1"/>
</dbReference>
<protein>
    <submittedName>
        <fullName evidence="4">Capsule biosynthesis protein</fullName>
    </submittedName>
</protein>
<evidence type="ECO:0000259" key="3">
    <source>
        <dbReference type="SMART" id="SM00854"/>
    </source>
</evidence>
<dbReference type="SMART" id="SM00854">
    <property type="entry name" value="PGA_cap"/>
    <property type="match status" value="1"/>
</dbReference>
<dbReference type="Proteomes" id="UP001295463">
    <property type="component" value="Chromosome"/>
</dbReference>
<dbReference type="SUPFAM" id="SSF56300">
    <property type="entry name" value="Metallo-dependent phosphatases"/>
    <property type="match status" value="1"/>
</dbReference>
<organism evidence="4 5">
    <name type="scientific">Trichlorobacter ammonificans</name>
    <dbReference type="NCBI Taxonomy" id="2916410"/>
    <lineage>
        <taxon>Bacteria</taxon>
        <taxon>Pseudomonadati</taxon>
        <taxon>Thermodesulfobacteriota</taxon>
        <taxon>Desulfuromonadia</taxon>
        <taxon>Geobacterales</taxon>
        <taxon>Geobacteraceae</taxon>
        <taxon>Trichlorobacter</taxon>
    </lineage>
</organism>
<proteinExistence type="inferred from homology"/>
<gene>
    <name evidence="4" type="ORF">GEAMG1_0152</name>
</gene>
<dbReference type="EMBL" id="OW150024">
    <property type="protein sequence ID" value="CAH2029974.1"/>
    <property type="molecule type" value="Genomic_DNA"/>
</dbReference>
<dbReference type="Pfam" id="PF09587">
    <property type="entry name" value="PGA_cap"/>
    <property type="match status" value="1"/>
</dbReference>
<keyword evidence="5" id="KW-1185">Reference proteome</keyword>
<dbReference type="InterPro" id="IPR029052">
    <property type="entry name" value="Metallo-depent_PP-like"/>
</dbReference>
<feature type="domain" description="Capsule synthesis protein CapA" evidence="3">
    <location>
        <begin position="52"/>
        <end position="290"/>
    </location>
</feature>
<dbReference type="Gene3D" id="3.60.21.10">
    <property type="match status" value="1"/>
</dbReference>
<dbReference type="InterPro" id="IPR019079">
    <property type="entry name" value="Capsule_synth_CapA"/>
</dbReference>
<feature type="region of interest" description="Disordered" evidence="2">
    <location>
        <begin position="1"/>
        <end position="20"/>
    </location>
</feature>
<accession>A0ABN8HFT7</accession>
<evidence type="ECO:0000256" key="2">
    <source>
        <dbReference type="SAM" id="MobiDB-lite"/>
    </source>
</evidence>
<evidence type="ECO:0000313" key="4">
    <source>
        <dbReference type="EMBL" id="CAH2029974.1"/>
    </source>
</evidence>
<dbReference type="InterPro" id="IPR052169">
    <property type="entry name" value="CW_Biosynth-Accessory"/>
</dbReference>
<comment type="similarity">
    <text evidence="1">Belongs to the CapA family.</text>
</comment>